<protein>
    <submittedName>
        <fullName evidence="1">DOPA 4,5-dioxygenase family protein</fullName>
    </submittedName>
</protein>
<dbReference type="InterPro" id="IPR023389">
    <property type="entry name" value="DOPA-like_sf"/>
</dbReference>
<dbReference type="InterPro" id="IPR014980">
    <property type="entry name" value="DOPA_dioxygen"/>
</dbReference>
<proteinExistence type="predicted"/>
<dbReference type="Pfam" id="PF08883">
    <property type="entry name" value="DOPA_dioxygen"/>
    <property type="match status" value="1"/>
</dbReference>
<gene>
    <name evidence="1" type="ORF">IQ235_04685</name>
</gene>
<sequence length="120" mass="13820">MTKRPVNNYDRYHAHVYFDEVSVERASSICRQAGEQFGVLVGRVHRKLVGPHPCWSCQLAFDKVQFDRLIPWLDENRGDLTVFVHALTGNDFEDHTEYATWLGEPVPLKLSVFSTSAREI</sequence>
<dbReference type="RefSeq" id="WP_264320346.1">
    <property type="nucleotide sequence ID" value="NZ_JADEXN010000054.1"/>
</dbReference>
<accession>A0A928Z7V6</accession>
<name>A0A928Z7V6_9CYAN</name>
<dbReference type="EMBL" id="JADEXN010000054">
    <property type="protein sequence ID" value="MBE9040088.1"/>
    <property type="molecule type" value="Genomic_DNA"/>
</dbReference>
<dbReference type="Proteomes" id="UP000621799">
    <property type="component" value="Unassembled WGS sequence"/>
</dbReference>
<dbReference type="AlphaFoldDB" id="A0A928Z7V6"/>
<dbReference type="SUPFAM" id="SSF143410">
    <property type="entry name" value="DOPA-like"/>
    <property type="match status" value="1"/>
</dbReference>
<dbReference type="Gene3D" id="3.30.70.1240">
    <property type="entry name" value="DOPA-like domains"/>
    <property type="match status" value="1"/>
</dbReference>
<comment type="caution">
    <text evidence="1">The sequence shown here is derived from an EMBL/GenBank/DDBJ whole genome shotgun (WGS) entry which is preliminary data.</text>
</comment>
<organism evidence="1 2">
    <name type="scientific">Zarconia navalis LEGE 11467</name>
    <dbReference type="NCBI Taxonomy" id="1828826"/>
    <lineage>
        <taxon>Bacteria</taxon>
        <taxon>Bacillati</taxon>
        <taxon>Cyanobacteriota</taxon>
        <taxon>Cyanophyceae</taxon>
        <taxon>Oscillatoriophycideae</taxon>
        <taxon>Oscillatoriales</taxon>
        <taxon>Oscillatoriales incertae sedis</taxon>
        <taxon>Zarconia</taxon>
        <taxon>Zarconia navalis</taxon>
    </lineage>
</organism>
<evidence type="ECO:0000313" key="1">
    <source>
        <dbReference type="EMBL" id="MBE9040088.1"/>
    </source>
</evidence>
<keyword evidence="2" id="KW-1185">Reference proteome</keyword>
<dbReference type="PANTHER" id="PTHR36423">
    <property type="entry name" value="AFR070WP"/>
    <property type="match status" value="1"/>
</dbReference>
<dbReference type="PANTHER" id="PTHR36423:SF2">
    <property type="entry name" value="AFR070WP"/>
    <property type="match status" value="1"/>
</dbReference>
<evidence type="ECO:0000313" key="2">
    <source>
        <dbReference type="Proteomes" id="UP000621799"/>
    </source>
</evidence>
<dbReference type="PIRSF" id="PIRSF028139">
    <property type="entry name" value="DOPA-diox_rel_Mll2280"/>
    <property type="match status" value="1"/>
</dbReference>
<reference evidence="1" key="1">
    <citation type="submission" date="2020-10" db="EMBL/GenBank/DDBJ databases">
        <authorList>
            <person name="Castelo-Branco R."/>
            <person name="Eusebio N."/>
            <person name="Adriana R."/>
            <person name="Vieira A."/>
            <person name="Brugerolle De Fraissinette N."/>
            <person name="Rezende De Castro R."/>
            <person name="Schneider M.P."/>
            <person name="Vasconcelos V."/>
            <person name="Leao P.N."/>
        </authorList>
    </citation>
    <scope>NUCLEOTIDE SEQUENCE</scope>
    <source>
        <strain evidence="1">LEGE 11467</strain>
    </source>
</reference>